<reference evidence="3 4" key="1">
    <citation type="submission" date="2016-01" db="EMBL/GenBank/DDBJ databases">
        <title>The new phylogeny of the genus Mycobacterium.</title>
        <authorList>
            <person name="Tarcisio F."/>
            <person name="Conor M."/>
            <person name="Antonella G."/>
            <person name="Elisabetta G."/>
            <person name="Giulia F.S."/>
            <person name="Sara T."/>
            <person name="Anna F."/>
            <person name="Clotilde B."/>
            <person name="Roberto B."/>
            <person name="Veronica D.S."/>
            <person name="Fabio R."/>
            <person name="Monica P."/>
            <person name="Olivier J."/>
            <person name="Enrico T."/>
            <person name="Nicola S."/>
        </authorList>
    </citation>
    <scope>NUCLEOTIDE SEQUENCE [LARGE SCALE GENOMIC DNA]</scope>
    <source>
        <strain evidence="3 4">DSM 44616</strain>
    </source>
</reference>
<accession>A0AAJ3TVG6</accession>
<dbReference type="Proteomes" id="UP000193387">
    <property type="component" value="Unassembled WGS sequence"/>
</dbReference>
<dbReference type="RefSeq" id="WP_085255519.1">
    <property type="nucleotide sequence ID" value="NZ_AP022573.1"/>
</dbReference>
<sequence>MKTCKSAAIARAVTVAAAAGVIALGSATPAGAASGTMYGDPAAAAQWWRHQKYDDCVIMSSADLVGQLTGREPSEGAIIKEAQSTPSAIHPGSIYIKPSNTKDPNSGQGTVFGDVPTLLEQYKIDAVISDKDHAAKSGIPAGIEGVEHLLGTGHAVMVSVNAEMIWGQPIETEDDNGNPVSDHAVVVTGVDTANNVVHINDSGSPKGRDEQIPMALFVKAWDTSNELVVVSTDTVGH</sequence>
<keyword evidence="1" id="KW-0732">Signal</keyword>
<dbReference type="InterPro" id="IPR039564">
    <property type="entry name" value="Peptidase_C39-like"/>
</dbReference>
<evidence type="ECO:0000313" key="3">
    <source>
        <dbReference type="EMBL" id="ORW72188.1"/>
    </source>
</evidence>
<feature type="domain" description="Peptidase C39-like" evidence="2">
    <location>
        <begin position="52"/>
        <end position="202"/>
    </location>
</feature>
<dbReference type="AlphaFoldDB" id="A0AAJ3TVG6"/>
<gene>
    <name evidence="3" type="ORF">AWC23_11745</name>
</gene>
<name>A0AAJ3TVG6_9MYCO</name>
<evidence type="ECO:0000313" key="4">
    <source>
        <dbReference type="Proteomes" id="UP000193387"/>
    </source>
</evidence>
<evidence type="ECO:0000256" key="1">
    <source>
        <dbReference type="SAM" id="SignalP"/>
    </source>
</evidence>
<dbReference type="Gene3D" id="3.90.70.10">
    <property type="entry name" value="Cysteine proteinases"/>
    <property type="match status" value="1"/>
</dbReference>
<dbReference type="EMBL" id="LQPR01000025">
    <property type="protein sequence ID" value="ORW72188.1"/>
    <property type="molecule type" value="Genomic_DNA"/>
</dbReference>
<protein>
    <recommendedName>
        <fullName evidence="2">Peptidase C39-like domain-containing protein</fullName>
    </recommendedName>
</protein>
<dbReference type="Pfam" id="PF13529">
    <property type="entry name" value="Peptidase_C39_2"/>
    <property type="match status" value="1"/>
</dbReference>
<evidence type="ECO:0000259" key="2">
    <source>
        <dbReference type="Pfam" id="PF13529"/>
    </source>
</evidence>
<organism evidence="3 4">
    <name type="scientific">Mycobacterium saskatchewanense</name>
    <dbReference type="NCBI Taxonomy" id="220927"/>
    <lineage>
        <taxon>Bacteria</taxon>
        <taxon>Bacillati</taxon>
        <taxon>Actinomycetota</taxon>
        <taxon>Actinomycetes</taxon>
        <taxon>Mycobacteriales</taxon>
        <taxon>Mycobacteriaceae</taxon>
        <taxon>Mycobacterium</taxon>
        <taxon>Mycobacterium simiae complex</taxon>
    </lineage>
</organism>
<feature type="chain" id="PRO_5042563365" description="Peptidase C39-like domain-containing protein" evidence="1">
    <location>
        <begin position="33"/>
        <end position="237"/>
    </location>
</feature>
<feature type="signal peptide" evidence="1">
    <location>
        <begin position="1"/>
        <end position="32"/>
    </location>
</feature>
<proteinExistence type="predicted"/>
<keyword evidence="4" id="KW-1185">Reference proteome</keyword>
<comment type="caution">
    <text evidence="3">The sequence shown here is derived from an EMBL/GenBank/DDBJ whole genome shotgun (WGS) entry which is preliminary data.</text>
</comment>